<proteinExistence type="inferred from homology"/>
<comment type="subcellular location">
    <subcellularLocation>
        <location evidence="1 6">Secreted</location>
    </subcellularLocation>
</comment>
<comment type="similarity">
    <text evidence="2 6">Belongs to the plant self-incompatibility (S1) protein family.</text>
</comment>
<protein>
    <recommendedName>
        <fullName evidence="6">S-protein homolog</fullName>
    </recommendedName>
</protein>
<keyword evidence="8" id="KW-1185">Reference proteome</keyword>
<name>A0A067KU77_JATCU</name>
<dbReference type="GO" id="GO:0060320">
    <property type="term" value="P:rejection of self pollen"/>
    <property type="evidence" value="ECO:0007669"/>
    <property type="project" value="UniProtKB-KW"/>
</dbReference>
<sequence>MKAALLAIIFILISAIVFFTMKPAHILKRNLLVIPKYHVHIVNDLDNDILNVQCKSKDTNLGFHSLGKGEAFEFHFRVNFMGSTKFWCTFNWGPGHGGEYKVFWYGIGLAHKCIFSDCSWFARDDALYLKNKEANLDEKYYYWQS</sequence>
<dbReference type="PANTHER" id="PTHR31232">
    <property type="match status" value="1"/>
</dbReference>
<evidence type="ECO:0000256" key="1">
    <source>
        <dbReference type="ARBA" id="ARBA00004613"/>
    </source>
</evidence>
<dbReference type="Proteomes" id="UP000027138">
    <property type="component" value="Unassembled WGS sequence"/>
</dbReference>
<evidence type="ECO:0000256" key="3">
    <source>
        <dbReference type="ARBA" id="ARBA00022471"/>
    </source>
</evidence>
<evidence type="ECO:0000256" key="2">
    <source>
        <dbReference type="ARBA" id="ARBA00005581"/>
    </source>
</evidence>
<reference evidence="7 8" key="1">
    <citation type="journal article" date="2014" name="PLoS ONE">
        <title>Global Analysis of Gene Expression Profiles in Physic Nut (Jatropha curcas L.) Seedlings Exposed to Salt Stress.</title>
        <authorList>
            <person name="Zhang L."/>
            <person name="Zhang C."/>
            <person name="Wu P."/>
            <person name="Chen Y."/>
            <person name="Li M."/>
            <person name="Jiang H."/>
            <person name="Wu G."/>
        </authorList>
    </citation>
    <scope>NUCLEOTIDE SEQUENCE [LARGE SCALE GENOMIC DNA]</scope>
    <source>
        <strain evidence="8">cv. GZQX0401</strain>
        <tissue evidence="7">Young leaves</tissue>
    </source>
</reference>
<organism evidence="7 8">
    <name type="scientific">Jatropha curcas</name>
    <name type="common">Barbados nut</name>
    <dbReference type="NCBI Taxonomy" id="180498"/>
    <lineage>
        <taxon>Eukaryota</taxon>
        <taxon>Viridiplantae</taxon>
        <taxon>Streptophyta</taxon>
        <taxon>Embryophyta</taxon>
        <taxon>Tracheophyta</taxon>
        <taxon>Spermatophyta</taxon>
        <taxon>Magnoliopsida</taxon>
        <taxon>eudicotyledons</taxon>
        <taxon>Gunneridae</taxon>
        <taxon>Pentapetalae</taxon>
        <taxon>rosids</taxon>
        <taxon>fabids</taxon>
        <taxon>Malpighiales</taxon>
        <taxon>Euphorbiaceae</taxon>
        <taxon>Crotonoideae</taxon>
        <taxon>Jatropheae</taxon>
        <taxon>Jatropha</taxon>
    </lineage>
</organism>
<dbReference type="InterPro" id="IPR010264">
    <property type="entry name" value="Self-incomp_S1"/>
</dbReference>
<keyword evidence="5" id="KW-0732">Signal</keyword>
<keyword evidence="4 6" id="KW-0964">Secreted</keyword>
<accession>A0A067KU77</accession>
<keyword evidence="3 6" id="KW-0713">Self-incompatibility</keyword>
<dbReference type="PANTHER" id="PTHR31232:SF146">
    <property type="entry name" value="S-PROTEIN HOMOLOG"/>
    <property type="match status" value="1"/>
</dbReference>
<evidence type="ECO:0000256" key="6">
    <source>
        <dbReference type="RuleBase" id="RU367044"/>
    </source>
</evidence>
<gene>
    <name evidence="7" type="ORF">JCGZ_10393</name>
</gene>
<evidence type="ECO:0000313" key="8">
    <source>
        <dbReference type="Proteomes" id="UP000027138"/>
    </source>
</evidence>
<dbReference type="EMBL" id="KK914488">
    <property type="protein sequence ID" value="KDP35409.1"/>
    <property type="molecule type" value="Genomic_DNA"/>
</dbReference>
<dbReference type="OrthoDB" id="843380at2759"/>
<dbReference type="Pfam" id="PF05938">
    <property type="entry name" value="Self-incomp_S1"/>
    <property type="match status" value="1"/>
</dbReference>
<evidence type="ECO:0000313" key="7">
    <source>
        <dbReference type="EMBL" id="KDP35409.1"/>
    </source>
</evidence>
<dbReference type="AlphaFoldDB" id="A0A067KU77"/>
<evidence type="ECO:0000256" key="4">
    <source>
        <dbReference type="ARBA" id="ARBA00022525"/>
    </source>
</evidence>
<dbReference type="GO" id="GO:0005576">
    <property type="term" value="C:extracellular region"/>
    <property type="evidence" value="ECO:0007669"/>
    <property type="project" value="UniProtKB-SubCell"/>
</dbReference>
<evidence type="ECO:0000256" key="5">
    <source>
        <dbReference type="ARBA" id="ARBA00022729"/>
    </source>
</evidence>